<dbReference type="PROSITE" id="PS00018">
    <property type="entry name" value="EF_HAND_1"/>
    <property type="match status" value="1"/>
</dbReference>
<evidence type="ECO:0000256" key="1">
    <source>
        <dbReference type="ARBA" id="ARBA00022723"/>
    </source>
</evidence>
<evidence type="ECO:0000313" key="7">
    <source>
        <dbReference type="EMBL" id="KRZ46020.1"/>
    </source>
</evidence>
<dbReference type="SMART" id="SM00054">
    <property type="entry name" value="EFh"/>
    <property type="match status" value="1"/>
</dbReference>
<dbReference type="FunFam" id="1.10.238.10:FF:000007">
    <property type="entry name" value="Putative myosin regulatory light chain sqh"/>
    <property type="match status" value="1"/>
</dbReference>
<feature type="domain" description="EF-hand" evidence="6">
    <location>
        <begin position="47"/>
        <end position="82"/>
    </location>
</feature>
<dbReference type="EMBL" id="JYDV01000001">
    <property type="protein sequence ID" value="KRZ46020.1"/>
    <property type="molecule type" value="Genomic_DNA"/>
</dbReference>
<dbReference type="Gene3D" id="1.10.238.10">
    <property type="entry name" value="EF-hand"/>
    <property type="match status" value="1"/>
</dbReference>
<keyword evidence="1" id="KW-0479">Metal-binding</keyword>
<dbReference type="InterPro" id="IPR018247">
    <property type="entry name" value="EF_Hand_1_Ca_BS"/>
</dbReference>
<dbReference type="PROSITE" id="PS50222">
    <property type="entry name" value="EF_HAND_2"/>
    <property type="match status" value="1"/>
</dbReference>
<organism evidence="7 8">
    <name type="scientific">Trichinella pseudospiralis</name>
    <name type="common">Parasitic roundworm</name>
    <dbReference type="NCBI Taxonomy" id="6337"/>
    <lineage>
        <taxon>Eukaryota</taxon>
        <taxon>Metazoa</taxon>
        <taxon>Ecdysozoa</taxon>
        <taxon>Nematoda</taxon>
        <taxon>Enoplea</taxon>
        <taxon>Dorylaimia</taxon>
        <taxon>Trichinellida</taxon>
        <taxon>Trichinellidae</taxon>
        <taxon>Trichinella</taxon>
    </lineage>
</organism>
<keyword evidence="2" id="KW-0677">Repeat</keyword>
<dbReference type="InterPro" id="IPR011992">
    <property type="entry name" value="EF-hand-dom_pair"/>
</dbReference>
<evidence type="ECO:0000313" key="8">
    <source>
        <dbReference type="Proteomes" id="UP000054826"/>
    </source>
</evidence>
<evidence type="ECO:0000259" key="6">
    <source>
        <dbReference type="PROSITE" id="PS50222"/>
    </source>
</evidence>
<name>A0A0V1KFS8_TRIPS</name>
<dbReference type="Proteomes" id="UP000054826">
    <property type="component" value="Unassembled WGS sequence"/>
</dbReference>
<reference evidence="7 8" key="1">
    <citation type="submission" date="2015-01" db="EMBL/GenBank/DDBJ databases">
        <title>Evolution of Trichinella species and genotypes.</title>
        <authorList>
            <person name="Korhonen P.K."/>
            <person name="Edoardo P."/>
            <person name="Giuseppe L.R."/>
            <person name="Gasser R.B."/>
        </authorList>
    </citation>
    <scope>NUCLEOTIDE SEQUENCE [LARGE SCALE GENOMIC DNA]</scope>
    <source>
        <strain evidence="7">ISS176</strain>
    </source>
</reference>
<dbReference type="InterPro" id="IPR050403">
    <property type="entry name" value="Myosin_RLC"/>
</dbReference>
<dbReference type="SUPFAM" id="SSF47473">
    <property type="entry name" value="EF-hand"/>
    <property type="match status" value="1"/>
</dbReference>
<dbReference type="GO" id="GO:0005509">
    <property type="term" value="F:calcium ion binding"/>
    <property type="evidence" value="ECO:0007669"/>
    <property type="project" value="InterPro"/>
</dbReference>
<dbReference type="PANTHER" id="PTHR23049">
    <property type="entry name" value="MYOSIN REGULATORY LIGHT CHAIN 2"/>
    <property type="match status" value="1"/>
</dbReference>
<dbReference type="InterPro" id="IPR002048">
    <property type="entry name" value="EF_hand_dom"/>
</dbReference>
<feature type="region of interest" description="Disordered" evidence="5">
    <location>
        <begin position="21"/>
        <end position="46"/>
    </location>
</feature>
<evidence type="ECO:0000256" key="5">
    <source>
        <dbReference type="SAM" id="MobiDB-lite"/>
    </source>
</evidence>
<accession>A0A0V1KFS8</accession>
<keyword evidence="3" id="KW-0106">Calcium</keyword>
<dbReference type="GO" id="GO:0002119">
    <property type="term" value="P:nematode larval development"/>
    <property type="evidence" value="ECO:0007669"/>
    <property type="project" value="UniProtKB-ARBA"/>
</dbReference>
<dbReference type="CDD" id="cd00051">
    <property type="entry name" value="EFh"/>
    <property type="match status" value="1"/>
</dbReference>
<proteinExistence type="predicted"/>
<protein>
    <submittedName>
        <fullName evidence="7">Myosin regulatory light chain 2</fullName>
    </submittedName>
</protein>
<evidence type="ECO:0000256" key="3">
    <source>
        <dbReference type="ARBA" id="ARBA00022837"/>
    </source>
</evidence>
<dbReference type="AlphaFoldDB" id="A0A0V1KFS8"/>
<sequence>LLVVHSSSLFRFPLICSMSTKTKTKKSTTTSKRSKPSSDGAQSFDNKTVQEFKEAFGIMDQNKDGVICKNDLKDLYATLGQIPSDSQLEEMVKEASGPINFTTFLTLFGDRLTGK</sequence>
<comment type="subunit">
    <text evidence="4">Myosin is a hexamer of 2 heavy chains and 4 light chains (two regulatory light chains and two essential light chains).</text>
</comment>
<evidence type="ECO:0000256" key="4">
    <source>
        <dbReference type="ARBA" id="ARBA00062955"/>
    </source>
</evidence>
<evidence type="ECO:0000256" key="2">
    <source>
        <dbReference type="ARBA" id="ARBA00022737"/>
    </source>
</evidence>
<gene>
    <name evidence="7" type="primary">mlc-2</name>
    <name evidence="7" type="ORF">T4C_2466</name>
</gene>
<comment type="caution">
    <text evidence="7">The sequence shown here is derived from an EMBL/GenBank/DDBJ whole genome shotgun (WGS) entry which is preliminary data.</text>
</comment>
<feature type="non-terminal residue" evidence="7">
    <location>
        <position position="1"/>
    </location>
</feature>